<dbReference type="GO" id="GO:0008972">
    <property type="term" value="F:phosphomethylpyrimidine kinase activity"/>
    <property type="evidence" value="ECO:0007669"/>
    <property type="project" value="InterPro"/>
</dbReference>
<dbReference type="EC" id="2.7.1.49" evidence="2"/>
<protein>
    <recommendedName>
        <fullName evidence="2">hydroxymethylpyrimidine kinase</fullName>
        <ecNumber evidence="2">2.7.1.49</ecNumber>
    </recommendedName>
</protein>
<evidence type="ECO:0000259" key="3">
    <source>
        <dbReference type="Pfam" id="PF08543"/>
    </source>
</evidence>
<dbReference type="AlphaFoldDB" id="A0A520RZU8"/>
<comment type="pathway">
    <text evidence="1">Cofactor biosynthesis; thiamine diphosphate biosynthesis.</text>
</comment>
<evidence type="ECO:0000256" key="1">
    <source>
        <dbReference type="ARBA" id="ARBA00004948"/>
    </source>
</evidence>
<evidence type="ECO:0000313" key="5">
    <source>
        <dbReference type="Proteomes" id="UP000320404"/>
    </source>
</evidence>
<reference evidence="4 5" key="1">
    <citation type="submission" date="2019-02" db="EMBL/GenBank/DDBJ databases">
        <title>Prokaryotic population dynamics and viral predation in marine succession experiment using metagenomics: the confinement effect.</title>
        <authorList>
            <person name="Haro-Moreno J.M."/>
            <person name="Rodriguez-Valera F."/>
            <person name="Lopez-Perez M."/>
        </authorList>
    </citation>
    <scope>NUCLEOTIDE SEQUENCE [LARGE SCALE GENOMIC DNA]</scope>
    <source>
        <strain evidence="4">MED-G158</strain>
    </source>
</reference>
<gene>
    <name evidence="4" type="ORF">EVA69_03845</name>
</gene>
<evidence type="ECO:0000256" key="2">
    <source>
        <dbReference type="ARBA" id="ARBA00012135"/>
    </source>
</evidence>
<dbReference type="CDD" id="cd01169">
    <property type="entry name" value="HMPP_kinase"/>
    <property type="match status" value="1"/>
</dbReference>
<dbReference type="SUPFAM" id="SSF53613">
    <property type="entry name" value="Ribokinase-like"/>
    <property type="match status" value="1"/>
</dbReference>
<dbReference type="InterPro" id="IPR029056">
    <property type="entry name" value="Ribokinase-like"/>
</dbReference>
<keyword evidence="4" id="KW-0808">Transferase</keyword>
<evidence type="ECO:0000313" key="4">
    <source>
        <dbReference type="EMBL" id="RZO75749.1"/>
    </source>
</evidence>
<dbReference type="GO" id="GO:0009229">
    <property type="term" value="P:thiamine diphosphate biosynthetic process"/>
    <property type="evidence" value="ECO:0007669"/>
    <property type="project" value="UniProtKB-UniPathway"/>
</dbReference>
<organism evidence="4 5">
    <name type="scientific">OM182 bacterium</name>
    <dbReference type="NCBI Taxonomy" id="2510334"/>
    <lineage>
        <taxon>Bacteria</taxon>
        <taxon>Pseudomonadati</taxon>
        <taxon>Pseudomonadota</taxon>
        <taxon>Gammaproteobacteria</taxon>
        <taxon>OMG group</taxon>
        <taxon>OM182 clade</taxon>
    </lineage>
</organism>
<feature type="domain" description="Pyridoxamine kinase/Phosphomethylpyrimidine kinase" evidence="3">
    <location>
        <begin position="17"/>
        <end position="253"/>
    </location>
</feature>
<dbReference type="GO" id="GO:0005829">
    <property type="term" value="C:cytosol"/>
    <property type="evidence" value="ECO:0007669"/>
    <property type="project" value="TreeGrafter"/>
</dbReference>
<proteinExistence type="predicted"/>
<dbReference type="UniPathway" id="UPA00060">
    <property type="reaction ID" value="UER00138"/>
</dbReference>
<dbReference type="Proteomes" id="UP000320404">
    <property type="component" value="Unassembled WGS sequence"/>
</dbReference>
<dbReference type="GO" id="GO:0008902">
    <property type="term" value="F:hydroxymethylpyrimidine kinase activity"/>
    <property type="evidence" value="ECO:0007669"/>
    <property type="project" value="UniProtKB-EC"/>
</dbReference>
<keyword evidence="4" id="KW-0418">Kinase</keyword>
<dbReference type="GO" id="GO:0009228">
    <property type="term" value="P:thiamine biosynthetic process"/>
    <property type="evidence" value="ECO:0007669"/>
    <property type="project" value="InterPro"/>
</dbReference>
<dbReference type="Gene3D" id="3.40.1190.20">
    <property type="match status" value="1"/>
</dbReference>
<dbReference type="Pfam" id="PF08543">
    <property type="entry name" value="Phos_pyr_kin"/>
    <property type="match status" value="1"/>
</dbReference>
<name>A0A520RZU8_9GAMM</name>
<dbReference type="InterPro" id="IPR004399">
    <property type="entry name" value="HMP/HMP-P_kinase_dom"/>
</dbReference>
<dbReference type="PANTHER" id="PTHR20858:SF17">
    <property type="entry name" value="HYDROXYMETHYLPYRIMIDINE_PHOSPHOMETHYLPYRIMIDINE KINASE THI20-RELATED"/>
    <property type="match status" value="1"/>
</dbReference>
<dbReference type="InterPro" id="IPR013749">
    <property type="entry name" value="PM/HMP-P_kinase-1"/>
</dbReference>
<dbReference type="PANTHER" id="PTHR20858">
    <property type="entry name" value="PHOSPHOMETHYLPYRIMIDINE KINASE"/>
    <property type="match status" value="1"/>
</dbReference>
<accession>A0A520RZU8</accession>
<comment type="caution">
    <text evidence="4">The sequence shown here is derived from an EMBL/GenBank/DDBJ whole genome shotgun (WGS) entry which is preliminary data.</text>
</comment>
<sequence>MSMLDSKPTVMCFSGLDPTGGAGIQADIETLFSLGCHAVPIVTALTAQNTQNALSINSTSAALIVQQARAVLEDMPVHCFKIGLVGAMETVEAIHSILKDYEYIPVVLDPIVAAGGGYQFSDTEALSAIRSLLIPLTTVLTPNTDEIKQLAPKADSLDACANELIKAGCQHVLLTGTHAQTESVENRLYTSHQEVTLHNWPRLPDSYHGSGCTLAAAIAGYLAHKLTLRDAIQQAQRFTWEALSHGTRMGFGQHIPNRSYWNKQQP</sequence>
<dbReference type="EMBL" id="SHAH01000047">
    <property type="protein sequence ID" value="RZO75749.1"/>
    <property type="molecule type" value="Genomic_DNA"/>
</dbReference>